<dbReference type="VEuPathDB" id="FungiDB:Z520_00772"/>
<protein>
    <recommendedName>
        <fullName evidence="3">AB hydrolase-1 domain-containing protein</fullName>
    </recommendedName>
</protein>
<dbReference type="PANTHER" id="PTHR43329">
    <property type="entry name" value="EPOXIDE HYDROLASE"/>
    <property type="match status" value="1"/>
</dbReference>
<dbReference type="InterPro" id="IPR000073">
    <property type="entry name" value="AB_hydrolase_1"/>
</dbReference>
<dbReference type="Gene3D" id="3.40.50.1820">
    <property type="entry name" value="alpha/beta hydrolase"/>
    <property type="match status" value="1"/>
</dbReference>
<evidence type="ECO:0000256" key="1">
    <source>
        <dbReference type="ARBA" id="ARBA00022801"/>
    </source>
</evidence>
<dbReference type="Pfam" id="PF00561">
    <property type="entry name" value="Abhydrolase_1"/>
    <property type="match status" value="1"/>
</dbReference>
<keyword evidence="1" id="KW-0378">Hydrolase</keyword>
<dbReference type="OrthoDB" id="284184at2759"/>
<dbReference type="GeneID" id="27706518"/>
<dbReference type="SUPFAM" id="SSF53474">
    <property type="entry name" value="alpha/beta-Hydrolases"/>
    <property type="match status" value="1"/>
</dbReference>
<dbReference type="PRINTS" id="PR00412">
    <property type="entry name" value="EPOXHYDRLASE"/>
</dbReference>
<dbReference type="InterPro" id="IPR000639">
    <property type="entry name" value="Epox_hydrolase-like"/>
</dbReference>
<name>A0A0D2KKR0_9EURO</name>
<evidence type="ECO:0000256" key="2">
    <source>
        <dbReference type="ARBA" id="ARBA00038334"/>
    </source>
</evidence>
<dbReference type="EMBL" id="KN848062">
    <property type="protein sequence ID" value="KIY04080.1"/>
    <property type="molecule type" value="Genomic_DNA"/>
</dbReference>
<sequence length="324" mass="36660">MPTYSVSRGFAYNYIHIAPRDSSKKYVLFLHGWPSIAHEWHHQIDHFHKLGYGVVAPDLLGSGLTARPLLVKHYLLKDMAGDVVEILDHENISSTVFAVGHDWGSHLLGRLAVYHPERLERICFIAVGYRPPRQKIDIDAVNAMTQQKLGYSTFGYQIFFTKDENAMEIMNQHKDSVMSLLYADDPTTWKVHLGPPGALQKWAEAGSTTPYGSYLTEEDHKARNANISEVLGGLPSLNWYKAHAFNHNYEAEKGIPDDKTKLTQPTLYLTCQHDYIGVWSLQLAAMEAYVPDLQVQHLNTGHWGQLQAAEEVNLALENFFSRSS</sequence>
<dbReference type="STRING" id="1442371.A0A0D2KKR0"/>
<reference evidence="4 5" key="1">
    <citation type="submission" date="2015-01" db="EMBL/GenBank/DDBJ databases">
        <title>The Genome Sequence of Fonsecaea multimorphosa CBS 102226.</title>
        <authorList>
            <consortium name="The Broad Institute Genomics Platform"/>
            <person name="Cuomo C."/>
            <person name="de Hoog S."/>
            <person name="Gorbushina A."/>
            <person name="Stielow B."/>
            <person name="Teixiera M."/>
            <person name="Abouelleil A."/>
            <person name="Chapman S.B."/>
            <person name="Priest M."/>
            <person name="Young S.K."/>
            <person name="Wortman J."/>
            <person name="Nusbaum C."/>
            <person name="Birren B."/>
        </authorList>
    </citation>
    <scope>NUCLEOTIDE SEQUENCE [LARGE SCALE GENOMIC DNA]</scope>
    <source>
        <strain evidence="4 5">CBS 102226</strain>
    </source>
</reference>
<evidence type="ECO:0000313" key="5">
    <source>
        <dbReference type="Proteomes" id="UP000053411"/>
    </source>
</evidence>
<gene>
    <name evidence="4" type="ORF">Z520_00772</name>
</gene>
<dbReference type="GO" id="GO:0016787">
    <property type="term" value="F:hydrolase activity"/>
    <property type="evidence" value="ECO:0007669"/>
    <property type="project" value="UniProtKB-KW"/>
</dbReference>
<evidence type="ECO:0000259" key="3">
    <source>
        <dbReference type="Pfam" id="PF00561"/>
    </source>
</evidence>
<organism evidence="4 5">
    <name type="scientific">Fonsecaea multimorphosa CBS 102226</name>
    <dbReference type="NCBI Taxonomy" id="1442371"/>
    <lineage>
        <taxon>Eukaryota</taxon>
        <taxon>Fungi</taxon>
        <taxon>Dikarya</taxon>
        <taxon>Ascomycota</taxon>
        <taxon>Pezizomycotina</taxon>
        <taxon>Eurotiomycetes</taxon>
        <taxon>Chaetothyriomycetidae</taxon>
        <taxon>Chaetothyriales</taxon>
        <taxon>Herpotrichiellaceae</taxon>
        <taxon>Fonsecaea</taxon>
    </lineage>
</organism>
<dbReference type="AlphaFoldDB" id="A0A0D2KKR0"/>
<dbReference type="InterPro" id="IPR029058">
    <property type="entry name" value="AB_hydrolase_fold"/>
</dbReference>
<comment type="similarity">
    <text evidence="2">Belongs to the AB hydrolase superfamily. Epoxide hydrolase family.</text>
</comment>
<feature type="domain" description="AB hydrolase-1" evidence="3">
    <location>
        <begin position="27"/>
        <end position="308"/>
    </location>
</feature>
<accession>A0A0D2KKR0</accession>
<evidence type="ECO:0000313" key="4">
    <source>
        <dbReference type="EMBL" id="KIY04080.1"/>
    </source>
</evidence>
<keyword evidence="5" id="KW-1185">Reference proteome</keyword>
<proteinExistence type="inferred from homology"/>
<dbReference type="Proteomes" id="UP000053411">
    <property type="component" value="Unassembled WGS sequence"/>
</dbReference>
<dbReference type="RefSeq" id="XP_016638202.1">
    <property type="nucleotide sequence ID" value="XM_016771292.1"/>
</dbReference>